<accession>A0A0M3IDU2</accession>
<protein>
    <submittedName>
        <fullName evidence="3">Uncharacterized protein</fullName>
    </submittedName>
</protein>
<evidence type="ECO:0000313" key="2">
    <source>
        <dbReference type="Proteomes" id="UP000036681"/>
    </source>
</evidence>
<keyword evidence="2" id="KW-1185">Reference proteome</keyword>
<dbReference type="Proteomes" id="UP000036681">
    <property type="component" value="Unplaced"/>
</dbReference>
<name>A0A0M3IDU2_ASCLU</name>
<keyword evidence="1" id="KW-1133">Transmembrane helix</keyword>
<sequence length="186" mass="21617">MALQEGIDFEKNWVRRRFAAKSTSEGNLRRRFGYLQDSVKVVGSDWTVEQLRALYDYIDRRGTEDNVLSYGAARIPGRSAEEIHELVEWIRTSIRNEQRNHAIAQTQIWVNTPNATQLPTSPEVNTWSQAVEVVQSRKRKIQDCTKQAMAVVSISAFMRIAWSHQRVKVAWLVLSYFLLFFFSLHV</sequence>
<dbReference type="AlphaFoldDB" id="A0A0M3IDU2"/>
<keyword evidence="1" id="KW-0472">Membrane</keyword>
<evidence type="ECO:0000313" key="3">
    <source>
        <dbReference type="WBParaSite" id="ALUE_0001621901-mRNA-1"/>
    </source>
</evidence>
<evidence type="ECO:0000256" key="1">
    <source>
        <dbReference type="SAM" id="Phobius"/>
    </source>
</evidence>
<reference evidence="3" key="1">
    <citation type="submission" date="2017-02" db="UniProtKB">
        <authorList>
            <consortium name="WormBaseParasite"/>
        </authorList>
    </citation>
    <scope>IDENTIFICATION</scope>
</reference>
<dbReference type="WBParaSite" id="ALUE_0001621901-mRNA-1">
    <property type="protein sequence ID" value="ALUE_0001621901-mRNA-1"/>
    <property type="gene ID" value="ALUE_0001621901"/>
</dbReference>
<feature type="transmembrane region" description="Helical" evidence="1">
    <location>
        <begin position="167"/>
        <end position="184"/>
    </location>
</feature>
<organism evidence="2 3">
    <name type="scientific">Ascaris lumbricoides</name>
    <name type="common">Giant roundworm</name>
    <dbReference type="NCBI Taxonomy" id="6252"/>
    <lineage>
        <taxon>Eukaryota</taxon>
        <taxon>Metazoa</taxon>
        <taxon>Ecdysozoa</taxon>
        <taxon>Nematoda</taxon>
        <taxon>Chromadorea</taxon>
        <taxon>Rhabditida</taxon>
        <taxon>Spirurina</taxon>
        <taxon>Ascaridomorpha</taxon>
        <taxon>Ascaridoidea</taxon>
        <taxon>Ascarididae</taxon>
        <taxon>Ascaris</taxon>
    </lineage>
</organism>
<proteinExistence type="predicted"/>
<keyword evidence="1" id="KW-0812">Transmembrane</keyword>